<organism evidence="4 5">
    <name type="scientific">Candidatus Venteria ishoeyi</name>
    <dbReference type="NCBI Taxonomy" id="1899563"/>
    <lineage>
        <taxon>Bacteria</taxon>
        <taxon>Pseudomonadati</taxon>
        <taxon>Pseudomonadota</taxon>
        <taxon>Gammaproteobacteria</taxon>
        <taxon>Thiotrichales</taxon>
        <taxon>Thiotrichaceae</taxon>
        <taxon>Venteria</taxon>
    </lineage>
</organism>
<dbReference type="PANTHER" id="PTHR43156:SF2">
    <property type="entry name" value="STAGE II SPORULATION PROTEIN E"/>
    <property type="match status" value="1"/>
</dbReference>
<feature type="transmembrane region" description="Helical" evidence="2">
    <location>
        <begin position="12"/>
        <end position="33"/>
    </location>
</feature>
<sequence>MKKLSITMRQRLLLLVFIAVLLVFLFSAALVIVSNQHDSLLKEEKKQAYQEVELIAEFVSEQFLKHEYAKINQFLTRWSEKREHVVHLKAKLKNGFILVDYSREVLTEDTFSVHKKLEFVNGNSLNLYLVRDLKAMHHIVYELNKQLMYLFITLFVLLVVALWLVIRSVALKPMEMEIQRRTEELGTALKDNIRMGMELDITRRLQQMILPSQDELKQIEELDIAGYMKPASEVGGDYYDVLSKDGNIKIGIGDVTGHGLESGILMLMVQTIVRTLQNNKVTDTKEFLDVVNQTVFNNVQRMNMDKFITLSLLDYNEGHLNFSGQHEEILIVRHQGTPEEKQAGKVERIDTIDLGFMIGVEEDISHFLQHRELFLEPGDGIVLYTDGLTEARNHKKQQYSVERLCQIISQYWSEPAKDIQDKVIADLLTFMGKEETDDDVTLLILKRE</sequence>
<proteinExistence type="predicted"/>
<dbReference type="EC" id="3.1.3.3" evidence="4"/>
<evidence type="ECO:0000313" key="5">
    <source>
        <dbReference type="Proteomes" id="UP000236724"/>
    </source>
</evidence>
<dbReference type="Gene3D" id="3.60.40.10">
    <property type="entry name" value="PPM-type phosphatase domain"/>
    <property type="match status" value="1"/>
</dbReference>
<dbReference type="Proteomes" id="UP000236724">
    <property type="component" value="Unassembled WGS sequence"/>
</dbReference>
<keyword evidence="2" id="KW-0812">Transmembrane</keyword>
<keyword evidence="5" id="KW-1185">Reference proteome</keyword>
<evidence type="ECO:0000256" key="2">
    <source>
        <dbReference type="SAM" id="Phobius"/>
    </source>
</evidence>
<feature type="transmembrane region" description="Helical" evidence="2">
    <location>
        <begin position="147"/>
        <end position="166"/>
    </location>
</feature>
<evidence type="ECO:0000259" key="3">
    <source>
        <dbReference type="SMART" id="SM00331"/>
    </source>
</evidence>
<dbReference type="SMART" id="SM00331">
    <property type="entry name" value="PP2C_SIG"/>
    <property type="match status" value="1"/>
</dbReference>
<evidence type="ECO:0000313" key="4">
    <source>
        <dbReference type="EMBL" id="SEH04528.1"/>
    </source>
</evidence>
<name>A0A1H6F2Y6_9GAMM</name>
<keyword evidence="2" id="KW-1133">Transmembrane helix</keyword>
<feature type="domain" description="PPM-type phosphatase" evidence="3">
    <location>
        <begin position="219"/>
        <end position="447"/>
    </location>
</feature>
<dbReference type="InterPro" id="IPR036457">
    <property type="entry name" value="PPM-type-like_dom_sf"/>
</dbReference>
<dbReference type="OrthoDB" id="9802500at2"/>
<evidence type="ECO:0000256" key="1">
    <source>
        <dbReference type="ARBA" id="ARBA00022801"/>
    </source>
</evidence>
<dbReference type="EMBL" id="FMSV02000059">
    <property type="protein sequence ID" value="SEH04528.1"/>
    <property type="molecule type" value="Genomic_DNA"/>
</dbReference>
<accession>A0A1H6F2Y6</accession>
<dbReference type="PANTHER" id="PTHR43156">
    <property type="entry name" value="STAGE II SPORULATION PROTEIN E-RELATED"/>
    <property type="match status" value="1"/>
</dbReference>
<dbReference type="AlphaFoldDB" id="A0A1H6F2Y6"/>
<dbReference type="InterPro" id="IPR052016">
    <property type="entry name" value="Bact_Sigma-Reg"/>
</dbReference>
<keyword evidence="2" id="KW-0472">Membrane</keyword>
<keyword evidence="1 4" id="KW-0378">Hydrolase</keyword>
<dbReference type="InterPro" id="IPR001932">
    <property type="entry name" value="PPM-type_phosphatase-like_dom"/>
</dbReference>
<dbReference type="RefSeq" id="WP_103918583.1">
    <property type="nucleotide sequence ID" value="NZ_FMSV02000059.1"/>
</dbReference>
<dbReference type="GO" id="GO:0016791">
    <property type="term" value="F:phosphatase activity"/>
    <property type="evidence" value="ECO:0007669"/>
    <property type="project" value="TreeGrafter"/>
</dbReference>
<gene>
    <name evidence="4" type="primary">rsbU_3</name>
    <name evidence="4" type="ORF">MBHS_00374</name>
</gene>
<protein>
    <submittedName>
        <fullName evidence="4">Phosphoserine phosphatase RsbU</fullName>
        <ecNumber evidence="4">3.1.3.3</ecNumber>
    </submittedName>
</protein>
<reference evidence="4 5" key="1">
    <citation type="submission" date="2016-10" db="EMBL/GenBank/DDBJ databases">
        <authorList>
            <person name="de Groot N.N."/>
        </authorList>
    </citation>
    <scope>NUCLEOTIDE SEQUENCE [LARGE SCALE GENOMIC DNA]</scope>
    <source>
        <strain evidence="4">MBHS1</strain>
    </source>
</reference>
<dbReference type="Pfam" id="PF07228">
    <property type="entry name" value="SpoIIE"/>
    <property type="match status" value="1"/>
</dbReference>